<dbReference type="NCBIfam" id="NF040785">
    <property type="entry name" value="CD3324_fam"/>
    <property type="match status" value="1"/>
</dbReference>
<dbReference type="InterPro" id="IPR009057">
    <property type="entry name" value="Homeodomain-like_sf"/>
</dbReference>
<dbReference type="RefSeq" id="WP_377944960.1">
    <property type="nucleotide sequence ID" value="NZ_JBHUCX010000083.1"/>
</dbReference>
<evidence type="ECO:0000313" key="1">
    <source>
        <dbReference type="EMBL" id="MFD1677050.1"/>
    </source>
</evidence>
<dbReference type="EMBL" id="JBHUCX010000083">
    <property type="protein sequence ID" value="MFD1677050.1"/>
    <property type="molecule type" value="Genomic_DNA"/>
</dbReference>
<protein>
    <submittedName>
        <fullName evidence="1">CD3324 family protein</fullName>
    </submittedName>
</protein>
<gene>
    <name evidence="1" type="ORF">ACFSB2_20455</name>
</gene>
<dbReference type="Gene3D" id="1.10.10.60">
    <property type="entry name" value="Homeodomain-like"/>
    <property type="match status" value="1"/>
</dbReference>
<sequence>MKRYINAREVLPAELIKEIQKYVKGQHLYIPQTEREDWGASTGSKAAYQKRNTKILELYNSGVSIIELTEMYGLSEERVRNIIYEKQRDE</sequence>
<dbReference type="Proteomes" id="UP001597079">
    <property type="component" value="Unassembled WGS sequence"/>
</dbReference>
<comment type="caution">
    <text evidence="1">The sequence shown here is derived from an EMBL/GenBank/DDBJ whole genome shotgun (WGS) entry which is preliminary data.</text>
</comment>
<dbReference type="InterPro" id="IPR052411">
    <property type="entry name" value="c-mor_Regulatory_Protein"/>
</dbReference>
<keyword evidence="2" id="KW-1185">Reference proteome</keyword>
<organism evidence="1 2">
    <name type="scientific">Alicyclobacillus fodiniaquatilis</name>
    <dbReference type="NCBI Taxonomy" id="1661150"/>
    <lineage>
        <taxon>Bacteria</taxon>
        <taxon>Bacillati</taxon>
        <taxon>Bacillota</taxon>
        <taxon>Bacilli</taxon>
        <taxon>Bacillales</taxon>
        <taxon>Alicyclobacillaceae</taxon>
        <taxon>Alicyclobacillus</taxon>
    </lineage>
</organism>
<reference evidence="2" key="1">
    <citation type="journal article" date="2019" name="Int. J. Syst. Evol. Microbiol.">
        <title>The Global Catalogue of Microorganisms (GCM) 10K type strain sequencing project: providing services to taxonomists for standard genome sequencing and annotation.</title>
        <authorList>
            <consortium name="The Broad Institute Genomics Platform"/>
            <consortium name="The Broad Institute Genome Sequencing Center for Infectious Disease"/>
            <person name="Wu L."/>
            <person name="Ma J."/>
        </authorList>
    </citation>
    <scope>NUCLEOTIDE SEQUENCE [LARGE SCALE GENOMIC DNA]</scope>
    <source>
        <strain evidence="2">CGMCC 1.12286</strain>
    </source>
</reference>
<dbReference type="SUPFAM" id="SSF46689">
    <property type="entry name" value="Homeodomain-like"/>
    <property type="match status" value="1"/>
</dbReference>
<accession>A0ABW4JPI0</accession>
<evidence type="ECO:0000313" key="2">
    <source>
        <dbReference type="Proteomes" id="UP001597079"/>
    </source>
</evidence>
<name>A0ABW4JPI0_9BACL</name>
<proteinExistence type="predicted"/>
<dbReference type="PANTHER" id="PTHR37812:SF1">
    <property type="entry name" value="MU-LIKE PROPHAGE FLUMU PROTEIN C"/>
    <property type="match status" value="1"/>
</dbReference>
<dbReference type="InterPro" id="IPR049739">
    <property type="entry name" value="YraL-like"/>
</dbReference>
<dbReference type="PANTHER" id="PTHR37812">
    <property type="entry name" value="MU-LIKE PROPHAGE FLUMU PROTEIN C"/>
    <property type="match status" value="1"/>
</dbReference>